<organism evidence="7 8">
    <name type="scientific">Polymorphospora lycopeni</name>
    <dbReference type="NCBI Taxonomy" id="3140240"/>
    <lineage>
        <taxon>Bacteria</taxon>
        <taxon>Bacillati</taxon>
        <taxon>Actinomycetota</taxon>
        <taxon>Actinomycetes</taxon>
        <taxon>Micromonosporales</taxon>
        <taxon>Micromonosporaceae</taxon>
        <taxon>Polymorphospora</taxon>
    </lineage>
</organism>
<keyword evidence="3" id="KW-0547">Nucleotide-binding</keyword>
<dbReference type="Gene3D" id="3.40.50.300">
    <property type="entry name" value="P-loop containing nucleotide triphosphate hydrolases"/>
    <property type="match status" value="1"/>
</dbReference>
<evidence type="ECO:0000256" key="2">
    <source>
        <dbReference type="ARBA" id="ARBA00022448"/>
    </source>
</evidence>
<evidence type="ECO:0000256" key="3">
    <source>
        <dbReference type="ARBA" id="ARBA00022741"/>
    </source>
</evidence>
<evidence type="ECO:0000256" key="1">
    <source>
        <dbReference type="ARBA" id="ARBA00004202"/>
    </source>
</evidence>
<dbReference type="InterPro" id="IPR003439">
    <property type="entry name" value="ABC_transporter-like_ATP-bd"/>
</dbReference>
<gene>
    <name evidence="7" type="ORF">AAFH96_14110</name>
</gene>
<sequence>MFLVVVEQEVRRVSSVVVEDLSMTYRVPVRQAGLMSALRSVVRRRYRDVHAVRDASFRISSGEVVGFVGPNGAGKTTTMKIMSGLLHPTAGEVRVLGFTPWQRRTPFLKQIALVRGSQPTGGSQELTLLDALQYQRVLYEVPAADFRRNLDELCELLELGPLLERQLRALSLGEKMRAGLALSLSYRPKVLFLDEPTLGLDVSAATTIRRFLASYATQTGATILLTSHYMADVEATCRRLMLIDHGSVRYDGPLGQLSARLSPYKLVRISAADATKEVLAEIAEVVSTSGMSWTLRVARADVARVTSVLLATFEVADLAVEEPTLEDVIDRAYRDGV</sequence>
<dbReference type="PANTHER" id="PTHR42711:SF4">
    <property type="entry name" value="ABC TRANSPORTER RELATED"/>
    <property type="match status" value="1"/>
</dbReference>
<dbReference type="Proteomes" id="UP001582793">
    <property type="component" value="Unassembled WGS sequence"/>
</dbReference>
<dbReference type="GO" id="GO:0005524">
    <property type="term" value="F:ATP binding"/>
    <property type="evidence" value="ECO:0007669"/>
    <property type="project" value="UniProtKB-KW"/>
</dbReference>
<keyword evidence="8" id="KW-1185">Reference proteome</keyword>
<dbReference type="Pfam" id="PF00005">
    <property type="entry name" value="ABC_tran"/>
    <property type="match status" value="1"/>
</dbReference>
<evidence type="ECO:0000256" key="5">
    <source>
        <dbReference type="ARBA" id="ARBA00023251"/>
    </source>
</evidence>
<keyword evidence="2" id="KW-0813">Transport</keyword>
<comment type="subcellular location">
    <subcellularLocation>
        <location evidence="1">Cell membrane</location>
        <topology evidence="1">Peripheral membrane protein</topology>
    </subcellularLocation>
</comment>
<evidence type="ECO:0000313" key="8">
    <source>
        <dbReference type="Proteomes" id="UP001582793"/>
    </source>
</evidence>
<evidence type="ECO:0000259" key="6">
    <source>
        <dbReference type="PROSITE" id="PS50893"/>
    </source>
</evidence>
<dbReference type="SUPFAM" id="SSF52540">
    <property type="entry name" value="P-loop containing nucleoside triphosphate hydrolases"/>
    <property type="match status" value="1"/>
</dbReference>
<protein>
    <submittedName>
        <fullName evidence="7">ATP-binding cassette domain-containing protein</fullName>
    </submittedName>
</protein>
<feature type="domain" description="ABC transporter" evidence="6">
    <location>
        <begin position="36"/>
        <end position="270"/>
    </location>
</feature>
<dbReference type="PANTHER" id="PTHR42711">
    <property type="entry name" value="ABC TRANSPORTER ATP-BINDING PROTEIN"/>
    <property type="match status" value="1"/>
</dbReference>
<keyword evidence="4 7" id="KW-0067">ATP-binding</keyword>
<reference evidence="7 8" key="1">
    <citation type="submission" date="2024-04" db="EMBL/GenBank/DDBJ databases">
        <title>Polymorphospora sp. isolated from Baiyangdian Lake in Xiong'an New Area.</title>
        <authorList>
            <person name="Zhang X."/>
            <person name="Liu J."/>
        </authorList>
    </citation>
    <scope>NUCLEOTIDE SEQUENCE [LARGE SCALE GENOMIC DNA]</scope>
    <source>
        <strain evidence="7 8">2-325</strain>
    </source>
</reference>
<keyword evidence="5" id="KW-0046">Antibiotic resistance</keyword>
<dbReference type="PROSITE" id="PS00211">
    <property type="entry name" value="ABC_TRANSPORTER_1"/>
    <property type="match status" value="1"/>
</dbReference>
<evidence type="ECO:0000313" key="7">
    <source>
        <dbReference type="EMBL" id="MFB6394235.1"/>
    </source>
</evidence>
<proteinExistence type="predicted"/>
<name>A0ABV5CQF3_9ACTN</name>
<dbReference type="EMBL" id="JBCGDC010000033">
    <property type="protein sequence ID" value="MFB6394235.1"/>
    <property type="molecule type" value="Genomic_DNA"/>
</dbReference>
<dbReference type="InterPro" id="IPR050763">
    <property type="entry name" value="ABC_transporter_ATP-binding"/>
</dbReference>
<dbReference type="PROSITE" id="PS50893">
    <property type="entry name" value="ABC_TRANSPORTER_2"/>
    <property type="match status" value="1"/>
</dbReference>
<evidence type="ECO:0000256" key="4">
    <source>
        <dbReference type="ARBA" id="ARBA00022840"/>
    </source>
</evidence>
<comment type="caution">
    <text evidence="7">The sequence shown here is derived from an EMBL/GenBank/DDBJ whole genome shotgun (WGS) entry which is preliminary data.</text>
</comment>
<dbReference type="InterPro" id="IPR003593">
    <property type="entry name" value="AAA+_ATPase"/>
</dbReference>
<dbReference type="InterPro" id="IPR017871">
    <property type="entry name" value="ABC_transporter-like_CS"/>
</dbReference>
<dbReference type="SMART" id="SM00382">
    <property type="entry name" value="AAA"/>
    <property type="match status" value="1"/>
</dbReference>
<dbReference type="InterPro" id="IPR027417">
    <property type="entry name" value="P-loop_NTPase"/>
</dbReference>
<dbReference type="RefSeq" id="WP_375734450.1">
    <property type="nucleotide sequence ID" value="NZ_JBCGDC010000033.1"/>
</dbReference>
<accession>A0ABV5CQF3</accession>